<sequence>MDNLKEIMRRNKAEISAELKNHGVQPDQSNRWTHPPRLVALNGWSVHICM</sequence>
<evidence type="ECO:0000313" key="1">
    <source>
        <dbReference type="EMBL" id="KGB38713.1"/>
    </source>
</evidence>
<name>A0A095C8Y6_SCHHA</name>
<proteinExistence type="predicted"/>
<gene>
    <name evidence="1" type="ORF">MS3_07114</name>
</gene>
<reference evidence="1" key="1">
    <citation type="journal article" date="2012" name="Nat. Genet.">
        <title>Whole-genome sequence of Schistosoma haematobium.</title>
        <authorList>
            <person name="Young N.D."/>
            <person name="Jex A.R."/>
            <person name="Li B."/>
            <person name="Liu S."/>
            <person name="Yang L."/>
            <person name="Xiong Z."/>
            <person name="Li Y."/>
            <person name="Cantacessi C."/>
            <person name="Hall R.S."/>
            <person name="Xu X."/>
            <person name="Chen F."/>
            <person name="Wu X."/>
            <person name="Zerlotini A."/>
            <person name="Oliveira G."/>
            <person name="Hofmann A."/>
            <person name="Zhang G."/>
            <person name="Fang X."/>
            <person name="Kang Y."/>
            <person name="Campbell B.E."/>
            <person name="Loukas A."/>
            <person name="Ranganathan S."/>
            <person name="Rollinson D."/>
            <person name="Rinaldi G."/>
            <person name="Brindley P.J."/>
            <person name="Yang H."/>
            <person name="Wang J."/>
            <person name="Wang J."/>
            <person name="Gasser R.B."/>
        </authorList>
    </citation>
    <scope>NUCLEOTIDE SEQUENCE [LARGE SCALE GENOMIC DNA]</scope>
</reference>
<accession>A0A095C8Y6</accession>
<dbReference type="AlphaFoldDB" id="A0A095C8Y6"/>
<organism evidence="1">
    <name type="scientific">Schistosoma haematobium</name>
    <name type="common">Blood fluke</name>
    <dbReference type="NCBI Taxonomy" id="6185"/>
    <lineage>
        <taxon>Eukaryota</taxon>
        <taxon>Metazoa</taxon>
        <taxon>Spiralia</taxon>
        <taxon>Lophotrochozoa</taxon>
        <taxon>Platyhelminthes</taxon>
        <taxon>Trematoda</taxon>
        <taxon>Digenea</taxon>
        <taxon>Strigeidida</taxon>
        <taxon>Schistosomatoidea</taxon>
        <taxon>Schistosomatidae</taxon>
        <taxon>Schistosoma</taxon>
    </lineage>
</organism>
<protein>
    <submittedName>
        <fullName evidence="1">Uncharacterized protein</fullName>
    </submittedName>
</protein>
<dbReference type="EMBL" id="KL251065">
    <property type="protein sequence ID" value="KGB38713.1"/>
    <property type="molecule type" value="Genomic_DNA"/>
</dbReference>